<sequence length="442" mass="43233">MTAAPDTAQVAEEGAALAAGQRRVVRTLAASQVFSGLGNGSALAVGSVLAVELTGNAALGGTTTMMISAAGALSALPLARLALARGRRTALTVAYLVAALGAACMLAAPGIGGFGLLLAGSFGVGLGAAGNLQARFAATDLATPARLGRDLGLVVWSITIGAVAGPNLIGPGVVLARAVGLADTAGVFLLSVAGMLAAVAILQAGLRPDPLALRREAGLGGVASPQPPRLRAGVGAVVGDPRIRVGVAAVVVGHAVMVGVMAMTPVHLSRTHGAGAGGADTLVVIGVVISLHIAGMYALSPVWGRAADRWGRLAVTAAGFAGLLAATLVGAVGAASTGAVTAALVLLGLGWGAVTVAGSAWVSEVATGPRRVLVQGVTDFGMGAAAAVTAGLSGLVLAWWGFTGLTVAAGLLSAALLVWVLRARSRYENDDEAYPISDTVTS</sequence>
<feature type="transmembrane region" description="Helical" evidence="5">
    <location>
        <begin position="311"/>
        <end position="333"/>
    </location>
</feature>
<feature type="transmembrane region" description="Helical" evidence="5">
    <location>
        <begin position="90"/>
        <end position="108"/>
    </location>
</feature>
<evidence type="ECO:0000256" key="5">
    <source>
        <dbReference type="SAM" id="Phobius"/>
    </source>
</evidence>
<feature type="transmembrane region" description="Helical" evidence="5">
    <location>
        <begin position="245"/>
        <end position="266"/>
    </location>
</feature>
<accession>A0A7W9JIB0</accession>
<keyword evidence="2 5" id="KW-0812">Transmembrane</keyword>
<feature type="transmembrane region" description="Helical" evidence="5">
    <location>
        <begin position="57"/>
        <end position="78"/>
    </location>
</feature>
<feature type="transmembrane region" description="Helical" evidence="5">
    <location>
        <begin position="339"/>
        <end position="360"/>
    </location>
</feature>
<feature type="transmembrane region" description="Helical" evidence="5">
    <location>
        <begin position="153"/>
        <end position="179"/>
    </location>
</feature>
<evidence type="ECO:0000313" key="7">
    <source>
        <dbReference type="EMBL" id="MBB5848198.1"/>
    </source>
</evidence>
<dbReference type="PANTHER" id="PTHR23534">
    <property type="entry name" value="MFS PERMEASE"/>
    <property type="match status" value="1"/>
</dbReference>
<dbReference type="RefSeq" id="WP_338104242.1">
    <property type="nucleotide sequence ID" value="NZ_BAABAG010000008.1"/>
</dbReference>
<dbReference type="InterPro" id="IPR036259">
    <property type="entry name" value="MFS_trans_sf"/>
</dbReference>
<name>A0A7W9JIB0_9MICC</name>
<feature type="transmembrane region" description="Helical" evidence="5">
    <location>
        <begin position="278"/>
        <end position="299"/>
    </location>
</feature>
<dbReference type="InterPro" id="IPR020846">
    <property type="entry name" value="MFS_dom"/>
</dbReference>
<dbReference type="InterPro" id="IPR011701">
    <property type="entry name" value="MFS"/>
</dbReference>
<dbReference type="PANTHER" id="PTHR23534:SF1">
    <property type="entry name" value="MAJOR FACILITATOR SUPERFAMILY PROTEIN"/>
    <property type="match status" value="1"/>
</dbReference>
<evidence type="ECO:0000313" key="8">
    <source>
        <dbReference type="Proteomes" id="UP000567246"/>
    </source>
</evidence>
<evidence type="ECO:0000256" key="3">
    <source>
        <dbReference type="ARBA" id="ARBA00022989"/>
    </source>
</evidence>
<dbReference type="AlphaFoldDB" id="A0A7W9JIB0"/>
<organism evidence="7 8">
    <name type="scientific">Micrococcus endophyticus</name>
    <dbReference type="NCBI Taxonomy" id="455343"/>
    <lineage>
        <taxon>Bacteria</taxon>
        <taxon>Bacillati</taxon>
        <taxon>Actinomycetota</taxon>
        <taxon>Actinomycetes</taxon>
        <taxon>Micrococcales</taxon>
        <taxon>Micrococcaceae</taxon>
        <taxon>Micrococcus</taxon>
    </lineage>
</organism>
<feature type="transmembrane region" description="Helical" evidence="5">
    <location>
        <begin position="114"/>
        <end position="132"/>
    </location>
</feature>
<keyword evidence="8" id="KW-1185">Reference proteome</keyword>
<evidence type="ECO:0000259" key="6">
    <source>
        <dbReference type="PROSITE" id="PS50850"/>
    </source>
</evidence>
<reference evidence="7 8" key="1">
    <citation type="submission" date="2020-08" db="EMBL/GenBank/DDBJ databases">
        <title>Sequencing the genomes of 1000 actinobacteria strains.</title>
        <authorList>
            <person name="Klenk H.-P."/>
        </authorList>
    </citation>
    <scope>NUCLEOTIDE SEQUENCE [LARGE SCALE GENOMIC DNA]</scope>
    <source>
        <strain evidence="7 8">DSM 17945</strain>
    </source>
</reference>
<dbReference type="GO" id="GO:0005886">
    <property type="term" value="C:plasma membrane"/>
    <property type="evidence" value="ECO:0007669"/>
    <property type="project" value="UniProtKB-SubCell"/>
</dbReference>
<keyword evidence="3 5" id="KW-1133">Transmembrane helix</keyword>
<evidence type="ECO:0000256" key="2">
    <source>
        <dbReference type="ARBA" id="ARBA00022692"/>
    </source>
</evidence>
<gene>
    <name evidence="7" type="ORF">HDA33_000762</name>
</gene>
<protein>
    <submittedName>
        <fullName evidence="7">MFS family permease</fullName>
    </submittedName>
</protein>
<feature type="transmembrane region" description="Helical" evidence="5">
    <location>
        <begin position="185"/>
        <end position="206"/>
    </location>
</feature>
<dbReference type="Gene3D" id="1.20.1250.20">
    <property type="entry name" value="MFS general substrate transporter like domains"/>
    <property type="match status" value="1"/>
</dbReference>
<dbReference type="Pfam" id="PF07690">
    <property type="entry name" value="MFS_1"/>
    <property type="match status" value="1"/>
</dbReference>
<feature type="transmembrane region" description="Helical" evidence="5">
    <location>
        <begin position="372"/>
        <end position="392"/>
    </location>
</feature>
<dbReference type="EMBL" id="JACHMW010000001">
    <property type="protein sequence ID" value="MBB5848198.1"/>
    <property type="molecule type" value="Genomic_DNA"/>
</dbReference>
<comment type="caution">
    <text evidence="7">The sequence shown here is derived from an EMBL/GenBank/DDBJ whole genome shotgun (WGS) entry which is preliminary data.</text>
</comment>
<dbReference type="Proteomes" id="UP000567246">
    <property type="component" value="Unassembled WGS sequence"/>
</dbReference>
<proteinExistence type="predicted"/>
<dbReference type="SUPFAM" id="SSF103473">
    <property type="entry name" value="MFS general substrate transporter"/>
    <property type="match status" value="1"/>
</dbReference>
<dbReference type="PROSITE" id="PS50850">
    <property type="entry name" value="MFS"/>
    <property type="match status" value="1"/>
</dbReference>
<feature type="domain" description="Major facilitator superfamily (MFS) profile" evidence="6">
    <location>
        <begin position="24"/>
        <end position="426"/>
    </location>
</feature>
<feature type="transmembrane region" description="Helical" evidence="5">
    <location>
        <begin position="28"/>
        <end position="51"/>
    </location>
</feature>
<dbReference type="GO" id="GO:0022857">
    <property type="term" value="F:transmembrane transporter activity"/>
    <property type="evidence" value="ECO:0007669"/>
    <property type="project" value="InterPro"/>
</dbReference>
<evidence type="ECO:0000256" key="4">
    <source>
        <dbReference type="ARBA" id="ARBA00023136"/>
    </source>
</evidence>
<comment type="subcellular location">
    <subcellularLocation>
        <location evidence="1">Cell membrane</location>
        <topology evidence="1">Multi-pass membrane protein</topology>
    </subcellularLocation>
</comment>
<feature type="transmembrane region" description="Helical" evidence="5">
    <location>
        <begin position="398"/>
        <end position="421"/>
    </location>
</feature>
<keyword evidence="4 5" id="KW-0472">Membrane</keyword>
<evidence type="ECO:0000256" key="1">
    <source>
        <dbReference type="ARBA" id="ARBA00004651"/>
    </source>
</evidence>